<sequence length="151" mass="17038">MPMPALPPKNYKTPFASMIGHHVAIRVPDFEASKKWFVEKLDWRVLHEWPYGDLQLAYVGPATDDTFFVEILGGGDPQPKVIYDDVDASLVHAGYHHFCLTVDSVDDTVAELRRRGVTIIGEPFELESISRRLAFFSDPWGNLIELAQVIA</sequence>
<accession>A0A561VFB9</accession>
<keyword evidence="3" id="KW-0456">Lyase</keyword>
<reference evidence="3 4" key="1">
    <citation type="submission" date="2019-06" db="EMBL/GenBank/DDBJ databases">
        <title>Sequencing the genomes of 1000 actinobacteria strains.</title>
        <authorList>
            <person name="Klenk H.-P."/>
        </authorList>
    </citation>
    <scope>NUCLEOTIDE SEQUENCE [LARGE SCALE GENOMIC DNA]</scope>
    <source>
        <strain evidence="3 4">DSM 102131</strain>
    </source>
</reference>
<evidence type="ECO:0000313" key="4">
    <source>
        <dbReference type="Proteomes" id="UP000319927"/>
    </source>
</evidence>
<dbReference type="GO" id="GO:0046872">
    <property type="term" value="F:metal ion binding"/>
    <property type="evidence" value="ECO:0007669"/>
    <property type="project" value="UniProtKB-KW"/>
</dbReference>
<evidence type="ECO:0000313" key="3">
    <source>
        <dbReference type="EMBL" id="TWG10289.1"/>
    </source>
</evidence>
<evidence type="ECO:0000259" key="2">
    <source>
        <dbReference type="PROSITE" id="PS51819"/>
    </source>
</evidence>
<dbReference type="InterPro" id="IPR051785">
    <property type="entry name" value="MMCE/EMCE_epimerase"/>
</dbReference>
<dbReference type="PANTHER" id="PTHR43048">
    <property type="entry name" value="METHYLMALONYL-COA EPIMERASE"/>
    <property type="match status" value="1"/>
</dbReference>
<keyword evidence="1" id="KW-0479">Metal-binding</keyword>
<dbReference type="InterPro" id="IPR029068">
    <property type="entry name" value="Glyas_Bleomycin-R_OHBP_Dase"/>
</dbReference>
<comment type="caution">
    <text evidence="3">The sequence shown here is derived from an EMBL/GenBank/DDBJ whole genome shotgun (WGS) entry which is preliminary data.</text>
</comment>
<dbReference type="GO" id="GO:0046491">
    <property type="term" value="P:L-methylmalonyl-CoA metabolic process"/>
    <property type="evidence" value="ECO:0007669"/>
    <property type="project" value="TreeGrafter"/>
</dbReference>
<feature type="domain" description="VOC" evidence="2">
    <location>
        <begin position="19"/>
        <end position="149"/>
    </location>
</feature>
<dbReference type="SUPFAM" id="SSF54593">
    <property type="entry name" value="Glyoxalase/Bleomycin resistance protein/Dihydroxybiphenyl dioxygenase"/>
    <property type="match status" value="1"/>
</dbReference>
<dbReference type="OrthoDB" id="9812656at2"/>
<dbReference type="EMBL" id="VIXA01000006">
    <property type="protein sequence ID" value="TWG10289.1"/>
    <property type="molecule type" value="Genomic_DNA"/>
</dbReference>
<gene>
    <name evidence="3" type="ORF">FHX75_169</name>
</gene>
<dbReference type="GO" id="GO:0004493">
    <property type="term" value="F:methylmalonyl-CoA epimerase activity"/>
    <property type="evidence" value="ECO:0007669"/>
    <property type="project" value="TreeGrafter"/>
</dbReference>
<organism evidence="3 4">
    <name type="scientific">Micromonospora palomenae</name>
    <dbReference type="NCBI Taxonomy" id="1461247"/>
    <lineage>
        <taxon>Bacteria</taxon>
        <taxon>Bacillati</taxon>
        <taxon>Actinomycetota</taxon>
        <taxon>Actinomycetes</taxon>
        <taxon>Micromonosporales</taxon>
        <taxon>Micromonosporaceae</taxon>
        <taxon>Micromonospora</taxon>
    </lineage>
</organism>
<dbReference type="AlphaFoldDB" id="A0A561VFB9"/>
<evidence type="ECO:0000256" key="1">
    <source>
        <dbReference type="ARBA" id="ARBA00022723"/>
    </source>
</evidence>
<proteinExistence type="predicted"/>
<protein>
    <submittedName>
        <fullName evidence="3">Lactoylglutathione lyase/glyoxylase I family protein</fullName>
    </submittedName>
</protein>
<dbReference type="PANTHER" id="PTHR43048:SF6">
    <property type="entry name" value="BLR8189 PROTEIN"/>
    <property type="match status" value="1"/>
</dbReference>
<dbReference type="CDD" id="cd06587">
    <property type="entry name" value="VOC"/>
    <property type="match status" value="1"/>
</dbReference>
<dbReference type="InterPro" id="IPR004360">
    <property type="entry name" value="Glyas_Fos-R_dOase_dom"/>
</dbReference>
<dbReference type="Pfam" id="PF00903">
    <property type="entry name" value="Glyoxalase"/>
    <property type="match status" value="1"/>
</dbReference>
<keyword evidence="4" id="KW-1185">Reference proteome</keyword>
<name>A0A561VFB9_9ACTN</name>
<dbReference type="Proteomes" id="UP000319927">
    <property type="component" value="Unassembled WGS sequence"/>
</dbReference>
<dbReference type="RefSeq" id="WP_154943612.1">
    <property type="nucleotide sequence ID" value="NZ_VIXA01000006.1"/>
</dbReference>
<dbReference type="Gene3D" id="3.10.180.10">
    <property type="entry name" value="2,3-Dihydroxybiphenyl 1,2-Dioxygenase, domain 1"/>
    <property type="match status" value="1"/>
</dbReference>
<dbReference type="PROSITE" id="PS51819">
    <property type="entry name" value="VOC"/>
    <property type="match status" value="1"/>
</dbReference>
<dbReference type="GO" id="GO:0016829">
    <property type="term" value="F:lyase activity"/>
    <property type="evidence" value="ECO:0007669"/>
    <property type="project" value="UniProtKB-KW"/>
</dbReference>
<dbReference type="InterPro" id="IPR037523">
    <property type="entry name" value="VOC_core"/>
</dbReference>